<dbReference type="SUPFAM" id="SSF81383">
    <property type="entry name" value="F-box domain"/>
    <property type="match status" value="1"/>
</dbReference>
<dbReference type="RefSeq" id="XP_070893270.1">
    <property type="nucleotide sequence ID" value="XM_071047205.1"/>
</dbReference>
<accession>A0ABR4JFQ9</accession>
<dbReference type="InterPro" id="IPR036047">
    <property type="entry name" value="F-box-like_dom_sf"/>
</dbReference>
<name>A0ABR4JFQ9_9EURO</name>
<gene>
    <name evidence="1" type="ORF">BJX68DRAFT_272418</name>
</gene>
<dbReference type="GeneID" id="98162369"/>
<keyword evidence="2" id="KW-1185">Reference proteome</keyword>
<dbReference type="Proteomes" id="UP001610444">
    <property type="component" value="Unassembled WGS sequence"/>
</dbReference>
<protein>
    <recommendedName>
        <fullName evidence="3">F-box domain-containing protein</fullName>
    </recommendedName>
</protein>
<dbReference type="EMBL" id="JBFXLR010000080">
    <property type="protein sequence ID" value="KAL2838879.1"/>
    <property type="molecule type" value="Genomic_DNA"/>
</dbReference>
<comment type="caution">
    <text evidence="1">The sequence shown here is derived from an EMBL/GenBank/DDBJ whole genome shotgun (WGS) entry which is preliminary data.</text>
</comment>
<organism evidence="1 2">
    <name type="scientific">Aspergillus pseudodeflectus</name>
    <dbReference type="NCBI Taxonomy" id="176178"/>
    <lineage>
        <taxon>Eukaryota</taxon>
        <taxon>Fungi</taxon>
        <taxon>Dikarya</taxon>
        <taxon>Ascomycota</taxon>
        <taxon>Pezizomycotina</taxon>
        <taxon>Eurotiomycetes</taxon>
        <taxon>Eurotiomycetidae</taxon>
        <taxon>Eurotiales</taxon>
        <taxon>Aspergillaceae</taxon>
        <taxon>Aspergillus</taxon>
        <taxon>Aspergillus subgen. Nidulantes</taxon>
    </lineage>
</organism>
<evidence type="ECO:0000313" key="2">
    <source>
        <dbReference type="Proteomes" id="UP001610444"/>
    </source>
</evidence>
<sequence>MLTRSAARKRNDTAAILERKMLKKCDPMKHVNDDTINMIFSHFTPEELVSLERVSRGWQAALRSWAEIWGFGTCFPFIWTHAQRKGISNEGYVAFKRLVHHARDASTIIRIINGATGHRVYQADYARTWNCEVHTDLFIDTFAIVMSDPAGVFLRNHTASHMAITQMFSYRLEKAVQLAPLSTDVMIFPTHSNVQSWIVNPYTRVGFSIDHNKETGPTHAQSHVMTPTADEELLIKAKDLLKFAFESETPPALRQCLVPSDGVVIQLPKRPSKKRCVWVDFDLHKHLVVDVWFSSWWFTNKDHILYEFEQGAFVLEF</sequence>
<evidence type="ECO:0000313" key="1">
    <source>
        <dbReference type="EMBL" id="KAL2838879.1"/>
    </source>
</evidence>
<evidence type="ECO:0008006" key="3">
    <source>
        <dbReference type="Google" id="ProtNLM"/>
    </source>
</evidence>
<proteinExistence type="predicted"/>
<reference evidence="1 2" key="1">
    <citation type="submission" date="2024-07" db="EMBL/GenBank/DDBJ databases">
        <title>Section-level genome sequencing and comparative genomics of Aspergillus sections Usti and Cavernicolus.</title>
        <authorList>
            <consortium name="Lawrence Berkeley National Laboratory"/>
            <person name="Nybo J.L."/>
            <person name="Vesth T.C."/>
            <person name="Theobald S."/>
            <person name="Frisvad J.C."/>
            <person name="Larsen T.O."/>
            <person name="Kjaerboelling I."/>
            <person name="Rothschild-Mancinelli K."/>
            <person name="Lyhne E.K."/>
            <person name="Kogle M.E."/>
            <person name="Barry K."/>
            <person name="Clum A."/>
            <person name="Na H."/>
            <person name="Ledsgaard L."/>
            <person name="Lin J."/>
            <person name="Lipzen A."/>
            <person name="Kuo A."/>
            <person name="Riley R."/>
            <person name="Mondo S."/>
            <person name="LaButti K."/>
            <person name="Haridas S."/>
            <person name="Pangalinan J."/>
            <person name="Salamov A.A."/>
            <person name="Simmons B.A."/>
            <person name="Magnuson J.K."/>
            <person name="Chen J."/>
            <person name="Drula E."/>
            <person name="Henrissat B."/>
            <person name="Wiebenga A."/>
            <person name="Lubbers R.J."/>
            <person name="Gomes A.C."/>
            <person name="Macurrencykelacurrency M.R."/>
            <person name="Stajich J."/>
            <person name="Grigoriev I.V."/>
            <person name="Mortensen U.H."/>
            <person name="De vries R.P."/>
            <person name="Baker S.E."/>
            <person name="Andersen M.R."/>
        </authorList>
    </citation>
    <scope>NUCLEOTIDE SEQUENCE [LARGE SCALE GENOMIC DNA]</scope>
    <source>
        <strain evidence="1 2">CBS 756.74</strain>
    </source>
</reference>